<proteinExistence type="predicted"/>
<gene>
    <name evidence="2" type="ORF">MNB_SV-6-1864</name>
</gene>
<dbReference type="InterPro" id="IPR016195">
    <property type="entry name" value="Pol/histidinol_Pase-like"/>
</dbReference>
<dbReference type="EC" id="3.1.3.48" evidence="2"/>
<dbReference type="GO" id="GO:0030145">
    <property type="term" value="F:manganese ion binding"/>
    <property type="evidence" value="ECO:0007669"/>
    <property type="project" value="InterPro"/>
</dbReference>
<dbReference type="PANTHER" id="PTHR39181">
    <property type="entry name" value="TYROSINE-PROTEIN PHOSPHATASE YWQE"/>
    <property type="match status" value="1"/>
</dbReference>
<dbReference type="GO" id="GO:0004725">
    <property type="term" value="F:protein tyrosine phosphatase activity"/>
    <property type="evidence" value="ECO:0007669"/>
    <property type="project" value="UniProtKB-EC"/>
</dbReference>
<sequence length="242" mass="27925">MFFFSKKSTIDPSPMMKTDIHSHLIPCIDDGSQSLEESLDILRKMSSLGYEKVITTPHIMADTYRNSSKTILDGLSTLHNSIIDEKIDIKIDAAAEYYFDETLIDRLESDDILTIGDSYLLFETSYISKPINFDDIIFQISTKGYTPLLAHPERYRYISNPKKLYTQMKDMGICFQLDINSLGGHYGKQAFELSKLLIDWGMVDFLGSDIHHKKQVEYLKGVFVGEYYRTIWDKNEIKNDLL</sequence>
<evidence type="ECO:0000313" key="2">
    <source>
        <dbReference type="EMBL" id="SFV60582.1"/>
    </source>
</evidence>
<dbReference type="SUPFAM" id="SSF89550">
    <property type="entry name" value="PHP domain-like"/>
    <property type="match status" value="1"/>
</dbReference>
<dbReference type="Pfam" id="PF19567">
    <property type="entry name" value="CpsB_CapC"/>
    <property type="match status" value="1"/>
</dbReference>
<dbReference type="EMBL" id="FPHC01000061">
    <property type="protein sequence ID" value="SFV60582.1"/>
    <property type="molecule type" value="Genomic_DNA"/>
</dbReference>
<dbReference type="InterPro" id="IPR016667">
    <property type="entry name" value="Caps_polysacc_synth_CpsB/CapC"/>
</dbReference>
<reference evidence="2" key="1">
    <citation type="submission" date="2016-10" db="EMBL/GenBank/DDBJ databases">
        <authorList>
            <person name="de Groot N.N."/>
        </authorList>
    </citation>
    <scope>NUCLEOTIDE SEQUENCE</scope>
</reference>
<evidence type="ECO:0000256" key="1">
    <source>
        <dbReference type="ARBA" id="ARBA00022801"/>
    </source>
</evidence>
<dbReference type="AlphaFoldDB" id="A0A1W1C4E0"/>
<keyword evidence="1 2" id="KW-0378">Hydrolase</keyword>
<name>A0A1W1C4E0_9ZZZZ</name>
<dbReference type="PANTHER" id="PTHR39181:SF1">
    <property type="entry name" value="TYROSINE-PROTEIN PHOSPHATASE YWQE"/>
    <property type="match status" value="1"/>
</dbReference>
<dbReference type="Gene3D" id="3.20.20.140">
    <property type="entry name" value="Metal-dependent hydrolases"/>
    <property type="match status" value="1"/>
</dbReference>
<protein>
    <submittedName>
        <fullName evidence="2">Capsular polysaccharide synthesis enzyme Cap8C Manganese-dependent protein-tyrosine phosphatase</fullName>
        <ecNumber evidence="2">3.1.3.48</ecNumber>
    </submittedName>
</protein>
<accession>A0A1W1C4E0</accession>
<organism evidence="2">
    <name type="scientific">hydrothermal vent metagenome</name>
    <dbReference type="NCBI Taxonomy" id="652676"/>
    <lineage>
        <taxon>unclassified sequences</taxon>
        <taxon>metagenomes</taxon>
        <taxon>ecological metagenomes</taxon>
    </lineage>
</organism>
<dbReference type="PIRSF" id="PIRSF016557">
    <property type="entry name" value="Caps_synth_CpsB"/>
    <property type="match status" value="1"/>
</dbReference>